<dbReference type="GO" id="GO:0050660">
    <property type="term" value="F:flavin adenine dinucleotide binding"/>
    <property type="evidence" value="ECO:0007669"/>
    <property type="project" value="InterPro"/>
</dbReference>
<dbReference type="InterPro" id="IPR012132">
    <property type="entry name" value="GMC_OxRdtase"/>
</dbReference>
<gene>
    <name evidence="9" type="ORF">BHU62_02610</name>
</gene>
<dbReference type="PROSITE" id="PS00623">
    <property type="entry name" value="GMC_OXRED_1"/>
    <property type="match status" value="1"/>
</dbReference>
<dbReference type="RefSeq" id="WP_073529022.1">
    <property type="nucleotide sequence ID" value="NZ_MJAO01000002.1"/>
</dbReference>
<feature type="binding site" evidence="5">
    <location>
        <position position="84"/>
    </location>
    <ligand>
        <name>FAD</name>
        <dbReference type="ChEBI" id="CHEBI:57692"/>
    </ligand>
</feature>
<protein>
    <submittedName>
        <fullName evidence="9">Glucose-methanol-choline oxidoreductase</fullName>
    </submittedName>
</protein>
<dbReference type="Gene3D" id="3.50.50.60">
    <property type="entry name" value="FAD/NAD(P)-binding domain"/>
    <property type="match status" value="1"/>
</dbReference>
<evidence type="ECO:0000256" key="2">
    <source>
        <dbReference type="ARBA" id="ARBA00010790"/>
    </source>
</evidence>
<evidence type="ECO:0000256" key="4">
    <source>
        <dbReference type="ARBA" id="ARBA00022827"/>
    </source>
</evidence>
<feature type="domain" description="Glucose-methanol-choline oxidoreductase N-terminal" evidence="7">
    <location>
        <begin position="82"/>
        <end position="105"/>
    </location>
</feature>
<comment type="similarity">
    <text evidence="2 6">Belongs to the GMC oxidoreductase family.</text>
</comment>
<dbReference type="PANTHER" id="PTHR11552">
    <property type="entry name" value="GLUCOSE-METHANOL-CHOLINE GMC OXIDOREDUCTASE"/>
    <property type="match status" value="1"/>
</dbReference>
<dbReference type="OrthoDB" id="9785276at2"/>
<reference evidence="9 10" key="1">
    <citation type="submission" date="2016-09" db="EMBL/GenBank/DDBJ databases">
        <title>Serratia marcescens MSU-97 and epiphytic antimycotic-producing bacteria.</title>
        <authorList>
            <person name="Matilla M.A."/>
        </authorList>
    </citation>
    <scope>NUCLEOTIDE SEQUENCE [LARGE SCALE GENOMIC DNA]</scope>
    <source>
        <strain evidence="9 10">MSU-97</strain>
    </source>
</reference>
<evidence type="ECO:0000256" key="6">
    <source>
        <dbReference type="RuleBase" id="RU003968"/>
    </source>
</evidence>
<dbReference type="InterPro" id="IPR007867">
    <property type="entry name" value="GMC_OxRtase_C"/>
</dbReference>
<keyword evidence="3 6" id="KW-0285">Flavoprotein</keyword>
<evidence type="ECO:0000256" key="1">
    <source>
        <dbReference type="ARBA" id="ARBA00001974"/>
    </source>
</evidence>
<dbReference type="InterPro" id="IPR000172">
    <property type="entry name" value="GMC_OxRdtase_N"/>
</dbReference>
<dbReference type="SUPFAM" id="SSF51905">
    <property type="entry name" value="FAD/NAD(P)-binding domain"/>
    <property type="match status" value="1"/>
</dbReference>
<evidence type="ECO:0000313" key="10">
    <source>
        <dbReference type="Proteomes" id="UP000185770"/>
    </source>
</evidence>
<accession>A0A1Q4P5J9</accession>
<organism evidence="9 10">
    <name type="scientific">Serratia marcescens</name>
    <dbReference type="NCBI Taxonomy" id="615"/>
    <lineage>
        <taxon>Bacteria</taxon>
        <taxon>Pseudomonadati</taxon>
        <taxon>Pseudomonadota</taxon>
        <taxon>Gammaproteobacteria</taxon>
        <taxon>Enterobacterales</taxon>
        <taxon>Yersiniaceae</taxon>
        <taxon>Serratia</taxon>
    </lineage>
</organism>
<dbReference type="GO" id="GO:0016614">
    <property type="term" value="F:oxidoreductase activity, acting on CH-OH group of donors"/>
    <property type="evidence" value="ECO:0007669"/>
    <property type="project" value="InterPro"/>
</dbReference>
<proteinExistence type="inferred from homology"/>
<dbReference type="PANTHER" id="PTHR11552:SF147">
    <property type="entry name" value="CHOLINE DEHYDROGENASE, MITOCHONDRIAL"/>
    <property type="match status" value="1"/>
</dbReference>
<feature type="binding site" evidence="5">
    <location>
        <position position="220"/>
    </location>
    <ligand>
        <name>FAD</name>
        <dbReference type="ChEBI" id="CHEBI:57692"/>
    </ligand>
</feature>
<sequence length="540" mass="59346">MQENERYDYIVVGGGSAGCVVAGLLAERTAARILLLEAGREDKSLFIRMPAGFPEIVGKLVWPYQSDDEPHMRHRAMGIPQGRVLGGGSSVNGQLYVRGHAQDYDDWEQLDGCTGWGYRDVLPYFIKAECNQSLHDAYHGDRGHLKVSDSGYRHPLSYAIVKAGQELGYPYSLDFNGQQQQGIGFYQTTTFQGRRCSTAAAYLTPMRRQPHLRVMSGVLVERLLFEHDRAVGVAYIDTDGKRQQAMADREIVLCAGAIGTPKLLMLSGIGPADHLREVGIKLTLDSPLVGQRLQDHLHFSVIAALKHPISLLGQDKGVKALANGLEWLLFKRGICASNLLECGGFFATGDDERPDVQLMGLAAADNVDDKGRQAQKLHAVSLKLAHLRPQARGEVRLRDSNPRSLPRIRLNYLAEEADVAAQIRAVRLGLRLFQAPALADVIERVLLPTPDQRSDEQLAEFVRQHGKTEYHPVGTCRMGAAPADSVVDLQLRLHGISGVRIADASVFPRIPAGNTNAPTIMVAERAVDMMLTSLEEQDDA</sequence>
<evidence type="ECO:0000259" key="8">
    <source>
        <dbReference type="PROSITE" id="PS00624"/>
    </source>
</evidence>
<dbReference type="Pfam" id="PF05199">
    <property type="entry name" value="GMC_oxred_C"/>
    <property type="match status" value="1"/>
</dbReference>
<evidence type="ECO:0000256" key="3">
    <source>
        <dbReference type="ARBA" id="ARBA00022630"/>
    </source>
</evidence>
<dbReference type="InterPro" id="IPR036188">
    <property type="entry name" value="FAD/NAD-bd_sf"/>
</dbReference>
<dbReference type="AlphaFoldDB" id="A0A1Q4P5J9"/>
<dbReference type="Pfam" id="PF00732">
    <property type="entry name" value="GMC_oxred_N"/>
    <property type="match status" value="1"/>
</dbReference>
<evidence type="ECO:0000259" key="7">
    <source>
        <dbReference type="PROSITE" id="PS00623"/>
    </source>
</evidence>
<dbReference type="Gene3D" id="3.30.560.10">
    <property type="entry name" value="Glucose Oxidase, domain 3"/>
    <property type="match status" value="1"/>
</dbReference>
<dbReference type="PROSITE" id="PS51257">
    <property type="entry name" value="PROKAR_LIPOPROTEIN"/>
    <property type="match status" value="1"/>
</dbReference>
<feature type="domain" description="Glucose-methanol-choline oxidoreductase N-terminal" evidence="8">
    <location>
        <begin position="256"/>
        <end position="270"/>
    </location>
</feature>
<evidence type="ECO:0000256" key="5">
    <source>
        <dbReference type="PIRSR" id="PIRSR000137-2"/>
    </source>
</evidence>
<comment type="caution">
    <text evidence="9">The sequence shown here is derived from an EMBL/GenBank/DDBJ whole genome shotgun (WGS) entry which is preliminary data.</text>
</comment>
<keyword evidence="4 5" id="KW-0274">FAD</keyword>
<dbReference type="PROSITE" id="PS00624">
    <property type="entry name" value="GMC_OXRED_2"/>
    <property type="match status" value="1"/>
</dbReference>
<dbReference type="Proteomes" id="UP000185770">
    <property type="component" value="Unassembled WGS sequence"/>
</dbReference>
<dbReference type="EMBL" id="MJAO01000002">
    <property type="protein sequence ID" value="OKB68377.1"/>
    <property type="molecule type" value="Genomic_DNA"/>
</dbReference>
<evidence type="ECO:0000313" key="9">
    <source>
        <dbReference type="EMBL" id="OKB68377.1"/>
    </source>
</evidence>
<name>A0A1Q4P5J9_SERMA</name>
<comment type="cofactor">
    <cofactor evidence="1 5">
        <name>FAD</name>
        <dbReference type="ChEBI" id="CHEBI:57692"/>
    </cofactor>
</comment>
<dbReference type="SUPFAM" id="SSF54373">
    <property type="entry name" value="FAD-linked reductases, C-terminal domain"/>
    <property type="match status" value="1"/>
</dbReference>
<dbReference type="PIRSF" id="PIRSF000137">
    <property type="entry name" value="Alcohol_oxidase"/>
    <property type="match status" value="1"/>
</dbReference>